<keyword evidence="6" id="KW-0408">Iron</keyword>
<dbReference type="Pfam" id="PF01512">
    <property type="entry name" value="Complex1_51K"/>
    <property type="match status" value="1"/>
</dbReference>
<name>A0A3B0ZDF5_9ZZZZ</name>
<protein>
    <submittedName>
        <fullName evidence="10">Electron transport complex protein RnfC</fullName>
    </submittedName>
</protein>
<dbReference type="GO" id="GO:0016020">
    <property type="term" value="C:membrane"/>
    <property type="evidence" value="ECO:0007669"/>
    <property type="project" value="InterPro"/>
</dbReference>
<dbReference type="InterPro" id="IPR037225">
    <property type="entry name" value="Nuo51_FMN-bd_sf"/>
</dbReference>
<dbReference type="SUPFAM" id="SSF46548">
    <property type="entry name" value="alpha-helical ferredoxin"/>
    <property type="match status" value="1"/>
</dbReference>
<dbReference type="GO" id="GO:0051539">
    <property type="term" value="F:4 iron, 4 sulfur cluster binding"/>
    <property type="evidence" value="ECO:0007669"/>
    <property type="project" value="UniProtKB-KW"/>
</dbReference>
<evidence type="ECO:0000256" key="2">
    <source>
        <dbReference type="ARBA" id="ARBA00022485"/>
    </source>
</evidence>
<dbReference type="PROSITE" id="PS51379">
    <property type="entry name" value="4FE4S_FER_2"/>
    <property type="match status" value="2"/>
</dbReference>
<dbReference type="EMBL" id="UOFS01000006">
    <property type="protein sequence ID" value="VAW91448.1"/>
    <property type="molecule type" value="Genomic_DNA"/>
</dbReference>
<reference evidence="10" key="1">
    <citation type="submission" date="2018-06" db="EMBL/GenBank/DDBJ databases">
        <authorList>
            <person name="Zhirakovskaya E."/>
        </authorList>
    </citation>
    <scope>NUCLEOTIDE SEQUENCE</scope>
</reference>
<dbReference type="SUPFAM" id="SSF142019">
    <property type="entry name" value="Nqo1 FMN-binding domain-like"/>
    <property type="match status" value="1"/>
</dbReference>
<feature type="region of interest" description="Disordered" evidence="8">
    <location>
        <begin position="550"/>
        <end position="569"/>
    </location>
</feature>
<dbReference type="PROSITE" id="PS00198">
    <property type="entry name" value="4FE4S_FER_1"/>
    <property type="match status" value="1"/>
</dbReference>
<evidence type="ECO:0000256" key="1">
    <source>
        <dbReference type="ARBA" id="ARBA00022448"/>
    </source>
</evidence>
<dbReference type="HAMAP" id="MF_00461">
    <property type="entry name" value="RsxC_RnfC"/>
    <property type="match status" value="1"/>
</dbReference>
<dbReference type="GO" id="GO:0046872">
    <property type="term" value="F:metal ion binding"/>
    <property type="evidence" value="ECO:0007669"/>
    <property type="project" value="UniProtKB-KW"/>
</dbReference>
<proteinExistence type="inferred from homology"/>
<dbReference type="Gene3D" id="3.40.50.11540">
    <property type="entry name" value="NADH-ubiquinone oxidoreductase 51kDa subunit"/>
    <property type="match status" value="1"/>
</dbReference>
<dbReference type="PANTHER" id="PTHR43034:SF2">
    <property type="entry name" value="ION-TRANSLOCATING OXIDOREDUCTASE COMPLEX SUBUNIT C"/>
    <property type="match status" value="1"/>
</dbReference>
<keyword evidence="4" id="KW-0677">Repeat</keyword>
<sequence>MMHWNNLGHFHGGLHLEQHKEQSLNSPVEQTLLPKKLYLPMQQHIGAAAEPIVNVGDKVRKAQVIAKATDYISAAIHAPSSGTVIAIEEHPIAHPSGNKALCIVIETDGKEHWRWRKDPSPDFLNIDPSALRNIIREAGIVGLGGAGFPSFIKMNPGYNNKVSTLILNGAECEPYITCDAKIMQDHPREIIDGLLIMRHALQAENCIIALEDNKPQAFKALVDALLEDELKFIRVQRIPTIYPTGGEKQLIKVLTRKEVPSGGLPIDISVSCHNVATALAIYRAVAIQEPLISRYVTVTGDGINDPKNLEVLLGTPISEILQQCDVDQNNVDEIIIGGPMMGFNLQNEKSPVIKTTNCILTLKQNRQSKTTIMPCIRCGECARVCPAQLLPQQLYWYAKAKDFDGTQKYNLFDCIECGCCAYVCPSQIPLVQYYRYAKTEIYALERDTIKSNLARERHEFREFRLDREKTEKAEKLRKKKELLKNKFIAKEKPNSDSSKIETVKNNLVAQAMVRLEQKRESQLKVRKNVSNLTPEQQKTIEEIDLRRKEQREEKIKQAHENDSKSKVVK</sequence>
<dbReference type="Gene3D" id="3.30.70.20">
    <property type="match status" value="1"/>
</dbReference>
<dbReference type="PANTHER" id="PTHR43034">
    <property type="entry name" value="ION-TRANSLOCATING OXIDOREDUCTASE COMPLEX SUBUNIT C"/>
    <property type="match status" value="1"/>
</dbReference>
<keyword evidence="3" id="KW-0479">Metal-binding</keyword>
<organism evidence="10">
    <name type="scientific">hydrothermal vent metagenome</name>
    <dbReference type="NCBI Taxonomy" id="652676"/>
    <lineage>
        <taxon>unclassified sequences</taxon>
        <taxon>metagenomes</taxon>
        <taxon>ecological metagenomes</taxon>
    </lineage>
</organism>
<evidence type="ECO:0000256" key="7">
    <source>
        <dbReference type="ARBA" id="ARBA00023014"/>
    </source>
</evidence>
<evidence type="ECO:0000256" key="8">
    <source>
        <dbReference type="SAM" id="MobiDB-lite"/>
    </source>
</evidence>
<dbReference type="GO" id="GO:0009055">
    <property type="term" value="F:electron transfer activity"/>
    <property type="evidence" value="ECO:0007669"/>
    <property type="project" value="InterPro"/>
</dbReference>
<feature type="domain" description="4Fe-4S ferredoxin-type" evidence="9">
    <location>
        <begin position="405"/>
        <end position="434"/>
    </location>
</feature>
<dbReference type="FunFam" id="3.30.70.20:FF:000044">
    <property type="entry name" value="Ion-translocating oxidoreductase complex subunit C"/>
    <property type="match status" value="1"/>
</dbReference>
<dbReference type="InterPro" id="IPR010208">
    <property type="entry name" value="Ion_transpt_RnfC/RsxC"/>
</dbReference>
<accession>A0A3B0ZDF5</accession>
<evidence type="ECO:0000256" key="5">
    <source>
        <dbReference type="ARBA" id="ARBA00022982"/>
    </source>
</evidence>
<keyword evidence="2" id="KW-0004">4Fe-4S</keyword>
<evidence type="ECO:0000256" key="6">
    <source>
        <dbReference type="ARBA" id="ARBA00023004"/>
    </source>
</evidence>
<keyword evidence="1" id="KW-0813">Transport</keyword>
<dbReference type="InterPro" id="IPR017896">
    <property type="entry name" value="4Fe4S_Fe-S-bd"/>
</dbReference>
<dbReference type="InterPro" id="IPR011538">
    <property type="entry name" value="Nuo51_FMN-bd"/>
</dbReference>
<gene>
    <name evidence="10" type="ORF">MNBD_GAMMA22-2723</name>
</gene>
<dbReference type="InterPro" id="IPR026902">
    <property type="entry name" value="RnfC_N"/>
</dbReference>
<evidence type="ECO:0000256" key="4">
    <source>
        <dbReference type="ARBA" id="ARBA00022737"/>
    </source>
</evidence>
<evidence type="ECO:0000256" key="3">
    <source>
        <dbReference type="ARBA" id="ARBA00022723"/>
    </source>
</evidence>
<evidence type="ECO:0000259" key="9">
    <source>
        <dbReference type="PROSITE" id="PS51379"/>
    </source>
</evidence>
<feature type="domain" description="4Fe-4S ferredoxin-type" evidence="9">
    <location>
        <begin position="368"/>
        <end position="395"/>
    </location>
</feature>
<dbReference type="Pfam" id="PF13375">
    <property type="entry name" value="RnfC_N"/>
    <property type="match status" value="1"/>
</dbReference>
<keyword evidence="5" id="KW-0249">Electron transport</keyword>
<dbReference type="InterPro" id="IPR017900">
    <property type="entry name" value="4Fe4S_Fe_S_CS"/>
</dbReference>
<dbReference type="Pfam" id="PF12838">
    <property type="entry name" value="Fer4_7"/>
    <property type="match status" value="1"/>
</dbReference>
<dbReference type="NCBIfam" id="TIGR01945">
    <property type="entry name" value="rnfC"/>
    <property type="match status" value="1"/>
</dbReference>
<evidence type="ECO:0000313" key="10">
    <source>
        <dbReference type="EMBL" id="VAW91448.1"/>
    </source>
</evidence>
<dbReference type="NCBIfam" id="NF003454">
    <property type="entry name" value="PRK05035.1"/>
    <property type="match status" value="1"/>
</dbReference>
<keyword evidence="7" id="KW-0411">Iron-sulfur</keyword>
<dbReference type="AlphaFoldDB" id="A0A3B0ZDF5"/>